<reference evidence="2" key="1">
    <citation type="submission" date="2023-07" db="EMBL/GenBank/DDBJ databases">
        <authorList>
            <person name="Haufschild T."/>
            <person name="Kallscheuer N."/>
            <person name="Hammer J."/>
            <person name="Kohn T."/>
            <person name="Kabuu M."/>
            <person name="Jogler M."/>
            <person name="Wohfarth N."/>
            <person name="Heuer A."/>
            <person name="Rohde M."/>
            <person name="van Teeseling M.C.F."/>
            <person name="Jogler C."/>
        </authorList>
    </citation>
    <scope>NUCLEOTIDE SEQUENCE</scope>
    <source>
        <strain evidence="2">Strain 138</strain>
        <strain evidence="3">Strain 318</strain>
    </source>
</reference>
<sequence length="209" mass="21748">MDGRFFETTRGRIVTLLRRGASTVEELASALGLSDNAVRSHLSTLERDALVRQQGVRRGAGAGKPATVYEIHPDAEVGFSRAYAPVLLAVLDELATRAPADLGPDVMHAVGQRLARALGYPAHAAPTAGVQAAIDALTILGGEARAETDADRVIIRGCGACPLGDAVSQHPGLCRAVESLLGEVAGTRVTSVCDHAARPRCGFEVPLPA</sequence>
<dbReference type="RefSeq" id="WP_367887925.1">
    <property type="nucleotide sequence ID" value="NZ_CP130612.1"/>
</dbReference>
<name>A0AA49Q6D0_9BACT</name>
<evidence type="ECO:0000313" key="3">
    <source>
        <dbReference type="EMBL" id="WKW16584.1"/>
    </source>
</evidence>
<evidence type="ECO:0000313" key="2">
    <source>
        <dbReference type="EMBL" id="WKW13676.1"/>
    </source>
</evidence>
<keyword evidence="4" id="KW-1185">Reference proteome</keyword>
<dbReference type="InterPro" id="IPR036388">
    <property type="entry name" value="WH-like_DNA-bd_sf"/>
</dbReference>
<protein>
    <submittedName>
        <fullName evidence="2">ArsR family transcriptional regulator</fullName>
    </submittedName>
</protein>
<dbReference type="GO" id="GO:0003700">
    <property type="term" value="F:DNA-binding transcription factor activity"/>
    <property type="evidence" value="ECO:0007669"/>
    <property type="project" value="InterPro"/>
</dbReference>
<gene>
    <name evidence="2" type="ORF">Strain138_002709</name>
    <name evidence="3" type="ORF">Strain318_002709</name>
</gene>
<dbReference type="InterPro" id="IPR001845">
    <property type="entry name" value="HTH_ArsR_DNA-bd_dom"/>
</dbReference>
<dbReference type="AlphaFoldDB" id="A0AA49Q6D0"/>
<dbReference type="EMBL" id="CP130612">
    <property type="protein sequence ID" value="WKW13676.1"/>
    <property type="molecule type" value="Genomic_DNA"/>
</dbReference>
<proteinExistence type="predicted"/>
<dbReference type="SUPFAM" id="SSF46785">
    <property type="entry name" value="Winged helix' DNA-binding domain"/>
    <property type="match status" value="1"/>
</dbReference>
<dbReference type="InterPro" id="IPR036390">
    <property type="entry name" value="WH_DNA-bd_sf"/>
</dbReference>
<dbReference type="CDD" id="cd00090">
    <property type="entry name" value="HTH_ARSR"/>
    <property type="match status" value="1"/>
</dbReference>
<evidence type="ECO:0000259" key="1">
    <source>
        <dbReference type="SMART" id="SM00418"/>
    </source>
</evidence>
<feature type="domain" description="HTH arsR-type" evidence="1">
    <location>
        <begin position="4"/>
        <end position="96"/>
    </location>
</feature>
<organism evidence="2">
    <name type="scientific">Pseudogemmatithrix spongiicola</name>
    <dbReference type="NCBI Taxonomy" id="3062599"/>
    <lineage>
        <taxon>Bacteria</taxon>
        <taxon>Pseudomonadati</taxon>
        <taxon>Gemmatimonadota</taxon>
        <taxon>Gemmatimonadia</taxon>
        <taxon>Gemmatimonadales</taxon>
        <taxon>Gemmatimonadaceae</taxon>
        <taxon>Pseudogemmatithrix</taxon>
    </lineage>
</organism>
<accession>A0AA49Q6D0</accession>
<dbReference type="Proteomes" id="UP001229955">
    <property type="component" value="Chromosome"/>
</dbReference>
<accession>A0AA49K2L5</accession>
<dbReference type="Gene3D" id="1.10.10.10">
    <property type="entry name" value="Winged helix-like DNA-binding domain superfamily/Winged helix DNA-binding domain"/>
    <property type="match status" value="1"/>
</dbReference>
<dbReference type="SMART" id="SM00418">
    <property type="entry name" value="HTH_ARSR"/>
    <property type="match status" value="1"/>
</dbReference>
<dbReference type="KEGG" id="pspc:Strain318_002709"/>
<evidence type="ECO:0000313" key="4">
    <source>
        <dbReference type="Proteomes" id="UP001229955"/>
    </source>
</evidence>
<dbReference type="InterPro" id="IPR011991">
    <property type="entry name" value="ArsR-like_HTH"/>
</dbReference>
<dbReference type="Pfam" id="PF01022">
    <property type="entry name" value="HTH_5"/>
    <property type="match status" value="1"/>
</dbReference>
<dbReference type="EMBL" id="CP130613">
    <property type="protein sequence ID" value="WKW16584.1"/>
    <property type="molecule type" value="Genomic_DNA"/>
</dbReference>